<dbReference type="OrthoDB" id="15981at2759"/>
<evidence type="ECO:0000313" key="2">
    <source>
        <dbReference type="EMBL" id="RKU43603.1"/>
    </source>
</evidence>
<dbReference type="PANTHER" id="PTHR41774:SF1">
    <property type="entry name" value="NGG1P INTERACTING FACTOR NIF3"/>
    <property type="match status" value="1"/>
</dbReference>
<dbReference type="AlphaFoldDB" id="A0A420Y6W1"/>
<dbReference type="PANTHER" id="PTHR41774">
    <property type="match status" value="1"/>
</dbReference>
<dbReference type="EMBL" id="QVQW01000041">
    <property type="protein sequence ID" value="RKU43603.1"/>
    <property type="molecule type" value="Genomic_DNA"/>
</dbReference>
<evidence type="ECO:0000313" key="3">
    <source>
        <dbReference type="Proteomes" id="UP000275385"/>
    </source>
</evidence>
<reference evidence="2 3" key="1">
    <citation type="submission" date="2018-08" db="EMBL/GenBank/DDBJ databases">
        <title>Draft genome of the lignicolous fungus Coniochaeta pulveracea.</title>
        <authorList>
            <person name="Borstlap C.J."/>
            <person name="De Witt R.N."/>
            <person name="Botha A."/>
            <person name="Volschenk H."/>
        </authorList>
    </citation>
    <scope>NUCLEOTIDE SEQUENCE [LARGE SCALE GENOMIC DNA]</scope>
    <source>
        <strain evidence="2 3">CAB683</strain>
    </source>
</reference>
<protein>
    <recommendedName>
        <fullName evidence="1">ATP phosphoribosyltransferase</fullName>
    </recommendedName>
</protein>
<dbReference type="InterPro" id="IPR036069">
    <property type="entry name" value="DUF34/NIF3_sf"/>
</dbReference>
<evidence type="ECO:0000256" key="1">
    <source>
        <dbReference type="ARBA" id="ARBA00020998"/>
    </source>
</evidence>
<dbReference type="Proteomes" id="UP000275385">
    <property type="component" value="Unassembled WGS sequence"/>
</dbReference>
<sequence>MGSILSRPAAARYTLVFHAEPSFVEPVKQAIFAAAGGAGRYPNYSECCYTSAGTGQFRPVGEANPHTGAVGVLERIEELRVEVRCDGEETVRKAVAALKRAHPYEEPSYAVYRLEDF</sequence>
<name>A0A420Y6W1_9PEZI</name>
<dbReference type="Gene3D" id="3.30.70.120">
    <property type="match status" value="1"/>
</dbReference>
<organism evidence="2 3">
    <name type="scientific">Coniochaeta pulveracea</name>
    <dbReference type="NCBI Taxonomy" id="177199"/>
    <lineage>
        <taxon>Eukaryota</taxon>
        <taxon>Fungi</taxon>
        <taxon>Dikarya</taxon>
        <taxon>Ascomycota</taxon>
        <taxon>Pezizomycotina</taxon>
        <taxon>Sordariomycetes</taxon>
        <taxon>Sordariomycetidae</taxon>
        <taxon>Coniochaetales</taxon>
        <taxon>Coniochaetaceae</taxon>
        <taxon>Coniochaeta</taxon>
    </lineage>
</organism>
<keyword evidence="3" id="KW-1185">Reference proteome</keyword>
<dbReference type="InterPro" id="IPR015867">
    <property type="entry name" value="N-reg_PII/ATP_PRibTrfase_C"/>
</dbReference>
<comment type="caution">
    <text evidence="2">The sequence shown here is derived from an EMBL/GenBank/DDBJ whole genome shotgun (WGS) entry which is preliminary data.</text>
</comment>
<dbReference type="SUPFAM" id="SSF102705">
    <property type="entry name" value="NIF3 (NGG1p interacting factor 3)-like"/>
    <property type="match status" value="1"/>
</dbReference>
<gene>
    <name evidence="2" type="ORF">DL546_006914</name>
</gene>
<accession>A0A420Y6W1</accession>
<dbReference type="STRING" id="177199.A0A420Y6W1"/>
<proteinExistence type="predicted"/>